<organism evidence="1 2">
    <name type="scientific">Bergeyella porcorum</name>
    <dbReference type="NCBI Taxonomy" id="1735111"/>
    <lineage>
        <taxon>Bacteria</taxon>
        <taxon>Pseudomonadati</taxon>
        <taxon>Bacteroidota</taxon>
        <taxon>Flavobacteriia</taxon>
        <taxon>Flavobacteriales</taxon>
        <taxon>Weeksellaceae</taxon>
        <taxon>Bergeyella</taxon>
    </lineage>
</organism>
<dbReference type="GO" id="GO:0008168">
    <property type="term" value="F:methyltransferase activity"/>
    <property type="evidence" value="ECO:0007669"/>
    <property type="project" value="UniProtKB-KW"/>
</dbReference>
<keyword evidence="2" id="KW-1185">Reference proteome</keyword>
<dbReference type="EMBL" id="CP136426">
    <property type="protein sequence ID" value="WOC52834.1"/>
    <property type="molecule type" value="Genomic_DNA"/>
</dbReference>
<dbReference type="CDD" id="cd02440">
    <property type="entry name" value="AdoMet_MTases"/>
    <property type="match status" value="1"/>
</dbReference>
<reference evidence="1" key="1">
    <citation type="submission" date="2023-10" db="EMBL/GenBank/DDBJ databases">
        <title>Characterization and whole genome sequencing of a novel strain of Bergeyella porcorum QD2021 isolated from pig.</title>
        <authorList>
            <person name="Liu G."/>
            <person name="Chen C."/>
            <person name="Han X."/>
        </authorList>
    </citation>
    <scope>NUCLEOTIDE SEQUENCE</scope>
    <source>
        <strain evidence="1">QD2021</strain>
    </source>
</reference>
<dbReference type="KEGG" id="bpor:BPO_2187"/>
<gene>
    <name evidence="1" type="ORF">BPO_2187</name>
</gene>
<sequence length="246" mass="28760">MEWFKSWFNTPYYFILYKNRDFSEAEEFIKRLVLDLDLKAGAEVIDLACGKGRHSVYLNKIGYNVLGLDLSEESIAHNKGFEVKTEPWLRFDVHDMRDRIQGKPVDAVFNLFTSFGFFDDEKDDAKVFHSVSEALKTEGLFVLDFLNERFVANTLQQETEVEREGIAFKIDKKIEGKYVVKDIRFSDAGEDFHFYEKVKLHTLEEIHQLAKANGFQRVKLYGDYQLSSFDLETSPRCISVFKKIKE</sequence>
<dbReference type="Gene3D" id="3.40.50.150">
    <property type="entry name" value="Vaccinia Virus protein VP39"/>
    <property type="match status" value="1"/>
</dbReference>
<dbReference type="PANTHER" id="PTHR43861">
    <property type="entry name" value="TRANS-ACONITATE 2-METHYLTRANSFERASE-RELATED"/>
    <property type="match status" value="1"/>
</dbReference>
<dbReference type="Proteomes" id="UP001432059">
    <property type="component" value="Chromosome"/>
</dbReference>
<dbReference type="Gene3D" id="2.20.25.110">
    <property type="entry name" value="S-adenosyl-L-methionine-dependent methyltransferases"/>
    <property type="match status" value="1"/>
</dbReference>
<proteinExistence type="predicted"/>
<dbReference type="SUPFAM" id="SSF53335">
    <property type="entry name" value="S-adenosyl-L-methionine-dependent methyltransferases"/>
    <property type="match status" value="1"/>
</dbReference>
<protein>
    <submittedName>
        <fullName evidence="1">Methyltransferase</fullName>
    </submittedName>
</protein>
<name>A0AAU0F3N2_9FLAO</name>
<keyword evidence="1" id="KW-0808">Transferase</keyword>
<evidence type="ECO:0000313" key="1">
    <source>
        <dbReference type="EMBL" id="WOC52834.1"/>
    </source>
</evidence>
<keyword evidence="1" id="KW-0489">Methyltransferase</keyword>
<dbReference type="InterPro" id="IPR029063">
    <property type="entry name" value="SAM-dependent_MTases_sf"/>
</dbReference>
<dbReference type="RefSeq" id="WP_327984172.1">
    <property type="nucleotide sequence ID" value="NZ_CP136426.1"/>
</dbReference>
<accession>A0AAU0F3N2</accession>
<dbReference type="AlphaFoldDB" id="A0AAU0F3N2"/>
<evidence type="ECO:0000313" key="2">
    <source>
        <dbReference type="Proteomes" id="UP001432059"/>
    </source>
</evidence>
<dbReference type="GO" id="GO:0032259">
    <property type="term" value="P:methylation"/>
    <property type="evidence" value="ECO:0007669"/>
    <property type="project" value="UniProtKB-KW"/>
</dbReference>
<dbReference type="Pfam" id="PF13489">
    <property type="entry name" value="Methyltransf_23"/>
    <property type="match status" value="1"/>
</dbReference>